<dbReference type="AlphaFoldDB" id="A0ABD5MA64"/>
<evidence type="ECO:0000313" key="3">
    <source>
        <dbReference type="Proteomes" id="UP001570511"/>
    </source>
</evidence>
<dbReference type="InterPro" id="IPR011674">
    <property type="entry name" value="DUF1616"/>
</dbReference>
<accession>A0ABD5MA64</accession>
<dbReference type="EMBL" id="JBGNYA010000001">
    <property type="protein sequence ID" value="MFA1610802.1"/>
    <property type="molecule type" value="Genomic_DNA"/>
</dbReference>
<dbReference type="RefSeq" id="WP_372388585.1">
    <property type="nucleotide sequence ID" value="NZ_JBGNYA010000001.1"/>
</dbReference>
<proteinExistence type="predicted"/>
<protein>
    <submittedName>
        <fullName evidence="2">DUF1616 domain-containing protein</fullName>
    </submittedName>
</protein>
<sequence length="141" mass="15443">MQDRRRNVATWILAAVLALSILSVGYLAANPALTTTGQTELYFPDVGNTTTTTAQPGATVPLIVGIANHEHHPITYRLVATSGGTELAARSIRLADGDRRNVSIPITVPTDPGRYRIDVTLYYEAEPDSELTIWRWIRVQG</sequence>
<dbReference type="Proteomes" id="UP001570511">
    <property type="component" value="Unassembled WGS sequence"/>
</dbReference>
<dbReference type="Pfam" id="PF07760">
    <property type="entry name" value="DUF1616"/>
    <property type="match status" value="1"/>
</dbReference>
<evidence type="ECO:0000259" key="1">
    <source>
        <dbReference type="Pfam" id="PF07760"/>
    </source>
</evidence>
<organism evidence="2 3">
    <name type="scientific">Halobellus rubicundus</name>
    <dbReference type="NCBI Taxonomy" id="2996466"/>
    <lineage>
        <taxon>Archaea</taxon>
        <taxon>Methanobacteriati</taxon>
        <taxon>Methanobacteriota</taxon>
        <taxon>Stenosarchaea group</taxon>
        <taxon>Halobacteria</taxon>
        <taxon>Halobacteriales</taxon>
        <taxon>Haloferacaceae</taxon>
        <taxon>Halobellus</taxon>
    </lineage>
</organism>
<keyword evidence="3" id="KW-1185">Reference proteome</keyword>
<feature type="domain" description="DUF1616" evidence="1">
    <location>
        <begin position="3"/>
        <end position="128"/>
    </location>
</feature>
<dbReference type="Gene3D" id="2.60.40.10">
    <property type="entry name" value="Immunoglobulins"/>
    <property type="match status" value="1"/>
</dbReference>
<reference evidence="2 3" key="1">
    <citation type="submission" date="2024-08" db="EMBL/GenBank/DDBJ databases">
        <title>Halobellus sp. MBLA0158 whole genome sequence.</title>
        <authorList>
            <person name="Hwang C.Y."/>
            <person name="Cho E.-S."/>
            <person name="Seo M.-J."/>
        </authorList>
    </citation>
    <scope>NUCLEOTIDE SEQUENCE [LARGE SCALE GENOMIC DNA]</scope>
    <source>
        <strain evidence="2 3">MBLA0158</strain>
    </source>
</reference>
<gene>
    <name evidence="2" type="ORF">OS889_07290</name>
</gene>
<evidence type="ECO:0000313" key="2">
    <source>
        <dbReference type="EMBL" id="MFA1610802.1"/>
    </source>
</evidence>
<name>A0ABD5MA64_9EURY</name>
<dbReference type="InterPro" id="IPR013783">
    <property type="entry name" value="Ig-like_fold"/>
</dbReference>
<comment type="caution">
    <text evidence="2">The sequence shown here is derived from an EMBL/GenBank/DDBJ whole genome shotgun (WGS) entry which is preliminary data.</text>
</comment>